<dbReference type="Proteomes" id="UP000269221">
    <property type="component" value="Unassembled WGS sequence"/>
</dbReference>
<gene>
    <name evidence="2" type="ORF">DUI87_04834</name>
</gene>
<dbReference type="AlphaFoldDB" id="A0A3M0L4Q2"/>
<dbReference type="InterPro" id="IPR043128">
    <property type="entry name" value="Rev_trsase/Diguanyl_cyclase"/>
</dbReference>
<dbReference type="SUPFAM" id="SSF56672">
    <property type="entry name" value="DNA/RNA polymerases"/>
    <property type="match status" value="1"/>
</dbReference>
<keyword evidence="3" id="KW-1185">Reference proteome</keyword>
<dbReference type="InterPro" id="IPR043502">
    <property type="entry name" value="DNA/RNA_pol_sf"/>
</dbReference>
<dbReference type="EMBL" id="QRBI01000097">
    <property type="protein sequence ID" value="RMC17960.1"/>
    <property type="molecule type" value="Genomic_DNA"/>
</dbReference>
<dbReference type="Gene3D" id="3.30.70.270">
    <property type="match status" value="1"/>
</dbReference>
<organism evidence="2 3">
    <name type="scientific">Hirundo rustica rustica</name>
    <dbReference type="NCBI Taxonomy" id="333673"/>
    <lineage>
        <taxon>Eukaryota</taxon>
        <taxon>Metazoa</taxon>
        <taxon>Chordata</taxon>
        <taxon>Craniata</taxon>
        <taxon>Vertebrata</taxon>
        <taxon>Euteleostomi</taxon>
        <taxon>Archelosauria</taxon>
        <taxon>Archosauria</taxon>
        <taxon>Dinosauria</taxon>
        <taxon>Saurischia</taxon>
        <taxon>Theropoda</taxon>
        <taxon>Coelurosauria</taxon>
        <taxon>Aves</taxon>
        <taxon>Neognathae</taxon>
        <taxon>Neoaves</taxon>
        <taxon>Telluraves</taxon>
        <taxon>Australaves</taxon>
        <taxon>Passeriformes</taxon>
        <taxon>Sylvioidea</taxon>
        <taxon>Hirundinidae</taxon>
        <taxon>Hirundo</taxon>
    </lineage>
</organism>
<name>A0A3M0L4Q2_HIRRU</name>
<protein>
    <recommendedName>
        <fullName evidence="4">Reverse transcriptase domain-containing protein</fullName>
    </recommendedName>
</protein>
<comment type="caution">
    <text evidence="2">The sequence shown here is derived from an EMBL/GenBank/DDBJ whole genome shotgun (WGS) entry which is preliminary data.</text>
</comment>
<sequence length="164" mass="18439">MVRKGCWMLSFAFLSMKPDRKILHLKKKKPVTWTVLLQEFKKWPTLFGEQLAKDLESWEAQSGRHLLQYVDNLLIATKTQEACLEWMEGAGISKRSNSSLRPAKEGPHVSSSPGTSRSSFLSTSMGEPVVHDCLETIKATYSSCLDLKDTLLENTETWSTNGSS</sequence>
<accession>A0A3M0L4Q2</accession>
<feature type="compositionally biased region" description="Polar residues" evidence="1">
    <location>
        <begin position="109"/>
        <end position="123"/>
    </location>
</feature>
<evidence type="ECO:0000256" key="1">
    <source>
        <dbReference type="SAM" id="MobiDB-lite"/>
    </source>
</evidence>
<proteinExistence type="predicted"/>
<reference evidence="2 3" key="1">
    <citation type="submission" date="2018-07" db="EMBL/GenBank/DDBJ databases">
        <title>A high quality draft genome assembly of the barn swallow (H. rustica rustica).</title>
        <authorList>
            <person name="Formenti G."/>
            <person name="Chiara M."/>
            <person name="Poveda L."/>
            <person name="Francoijs K.-J."/>
            <person name="Bonisoli-Alquati A."/>
            <person name="Canova L."/>
            <person name="Gianfranceschi L."/>
            <person name="Horner D.S."/>
            <person name="Saino N."/>
        </authorList>
    </citation>
    <scope>NUCLEOTIDE SEQUENCE [LARGE SCALE GENOMIC DNA]</scope>
    <source>
        <strain evidence="2">Chelidonia</strain>
        <tissue evidence="2">Blood</tissue>
    </source>
</reference>
<feature type="region of interest" description="Disordered" evidence="1">
    <location>
        <begin position="95"/>
        <end position="123"/>
    </location>
</feature>
<evidence type="ECO:0000313" key="3">
    <source>
        <dbReference type="Proteomes" id="UP000269221"/>
    </source>
</evidence>
<evidence type="ECO:0000313" key="2">
    <source>
        <dbReference type="EMBL" id="RMC17960.1"/>
    </source>
</evidence>
<dbReference type="Gene3D" id="3.10.10.10">
    <property type="entry name" value="HIV Type 1 Reverse Transcriptase, subunit A, domain 1"/>
    <property type="match status" value="1"/>
</dbReference>
<dbReference type="OrthoDB" id="1430630at2759"/>
<evidence type="ECO:0008006" key="4">
    <source>
        <dbReference type="Google" id="ProtNLM"/>
    </source>
</evidence>